<evidence type="ECO:0000313" key="6">
    <source>
        <dbReference type="Proteomes" id="UP001304125"/>
    </source>
</evidence>
<sequence>MQRRTRGWLAATTAAMTISAGTALAPTAMGAPAADTADDTASVESRPDNRPGPLTQRQNERRKAAQELILSGQAEAGTDGGVELGEGKYYQDTVTGTGQVFTILAEFGDQGSGKLGTTPGPLHNEIEEPDRSVNNSTHWVADFNRAYYEDLFFGPGDSFADFYTQQSSGSYTVAGEVSDWVQVPGNASTYGDNSVEDYGGAWQFIADAANAWYDAQVAKGTSLEDIKAELASYDVWDRYDVDGDGNFNEPDGYLDHFQAVHAGEGEDAGGGAQGDDAIWSHRWYVNATDYGVTGPTITLTDPDTGLDYAGQVKLGGTQIGDTGIWIGDYTVEAENGGLGVFAHEFAHDLGLPDLYDTAGGENSTAFWTLMSSGSWLGDGGDDIGTKPNYFGPWEKLQLGWLDWAYVGPGTSGTYTLSPAALQTAGQEQALIVDVPDEGITNEYTTPRTGSYAWWTGSADDLNVTLTRDLDLTGLRSATVTAKAWYDIEAGYDYLYAEYSTDGGANWTQVGKPVDGSSNGRWSTLRYTVPGGGAVQFRFRYQTDGGVHYAGAFLDDIVIKSGGTTLATDDVESDVSDWTPDGFSRSTGTETSEGDRYYLVENRTYVGYDTTLRTGPYQFDAAYTAPDQVEHFAFQDGMLVWVVDEAYSDNNTIEHPGHGLALPVDSHPAKFTYPDGTAPSNRRQPFDAAFGLNTLTAVSLHKEIIVGKGKSQSIQSVAAVGADGTTTQIGTFDDQQVDAFFDESNPLGGVLVAGAGVTVGVTSQTTGGTMTVDVVNPDPAA</sequence>
<evidence type="ECO:0000256" key="2">
    <source>
        <dbReference type="SAM" id="SignalP"/>
    </source>
</evidence>
<keyword evidence="6" id="KW-1185">Reference proteome</keyword>
<evidence type="ECO:0000313" key="5">
    <source>
        <dbReference type="EMBL" id="WNM25885.1"/>
    </source>
</evidence>
<evidence type="ECO:0000256" key="1">
    <source>
        <dbReference type="SAM" id="MobiDB-lite"/>
    </source>
</evidence>
<feature type="domain" description="Peptidase M6-like" evidence="3">
    <location>
        <begin position="95"/>
        <end position="400"/>
    </location>
</feature>
<dbReference type="Gene3D" id="2.60.120.260">
    <property type="entry name" value="Galactose-binding domain-like"/>
    <property type="match status" value="1"/>
</dbReference>
<dbReference type="PANTHER" id="PTHR41775">
    <property type="entry name" value="SECRETED PROTEIN-RELATED"/>
    <property type="match status" value="1"/>
</dbReference>
<dbReference type="InterPro" id="IPR048665">
    <property type="entry name" value="InhA-like_VEG"/>
</dbReference>
<dbReference type="Pfam" id="PF05547">
    <property type="entry name" value="Peptidase_M6"/>
    <property type="match status" value="1"/>
</dbReference>
<reference evidence="5 6" key="1">
    <citation type="submission" date="2023-09" db="EMBL/GenBank/DDBJ databases">
        <title>Demequina sp. a novel bacteria isolated from Capsicum annuum.</title>
        <authorList>
            <person name="Humaira Z."/>
            <person name="Lee J."/>
            <person name="Cho D."/>
        </authorList>
    </citation>
    <scope>NUCLEOTIDE SEQUENCE [LARGE SCALE GENOMIC DNA]</scope>
    <source>
        <strain evidence="5 6">OYTSA14</strain>
    </source>
</reference>
<dbReference type="NCBIfam" id="TIGR03296">
    <property type="entry name" value="M6dom_TIGR03296"/>
    <property type="match status" value="1"/>
</dbReference>
<dbReference type="Proteomes" id="UP001304125">
    <property type="component" value="Chromosome"/>
</dbReference>
<dbReference type="Pfam" id="PF20774">
    <property type="entry name" value="InhA-like_VEG"/>
    <property type="match status" value="1"/>
</dbReference>
<feature type="signal peptide" evidence="2">
    <location>
        <begin position="1"/>
        <end position="25"/>
    </location>
</feature>
<dbReference type="AlphaFoldDB" id="A0AA96FAR2"/>
<organism evidence="5 6">
    <name type="scientific">Demequina capsici</name>
    <dbReference type="NCBI Taxonomy" id="3075620"/>
    <lineage>
        <taxon>Bacteria</taxon>
        <taxon>Bacillati</taxon>
        <taxon>Actinomycetota</taxon>
        <taxon>Actinomycetes</taxon>
        <taxon>Micrococcales</taxon>
        <taxon>Demequinaceae</taxon>
        <taxon>Demequina</taxon>
    </lineage>
</organism>
<feature type="region of interest" description="Disordered" evidence="1">
    <location>
        <begin position="29"/>
        <end position="63"/>
    </location>
</feature>
<dbReference type="EMBL" id="CP134879">
    <property type="protein sequence ID" value="WNM25885.1"/>
    <property type="molecule type" value="Genomic_DNA"/>
</dbReference>
<dbReference type="SUPFAM" id="SSF55486">
    <property type="entry name" value="Metalloproteases ('zincins'), catalytic domain"/>
    <property type="match status" value="1"/>
</dbReference>
<dbReference type="GO" id="GO:0006508">
    <property type="term" value="P:proteolysis"/>
    <property type="evidence" value="ECO:0007669"/>
    <property type="project" value="InterPro"/>
</dbReference>
<protein>
    <submittedName>
        <fullName evidence="5">Immune inhibitor A</fullName>
    </submittedName>
</protein>
<dbReference type="InterPro" id="IPR008757">
    <property type="entry name" value="Peptidase_M6-like_domain"/>
</dbReference>
<keyword evidence="2" id="KW-0732">Signal</keyword>
<accession>A0AA96FAR2</accession>
<dbReference type="RefSeq" id="WP_313501516.1">
    <property type="nucleotide sequence ID" value="NZ_CP134879.1"/>
</dbReference>
<dbReference type="Pfam" id="PF20773">
    <property type="entry name" value="InhA-like_MAM"/>
    <property type="match status" value="1"/>
</dbReference>
<dbReference type="PANTHER" id="PTHR41775:SF1">
    <property type="entry name" value="PEPTIDASE M6-LIKE DOMAIN-CONTAINING PROTEIN"/>
    <property type="match status" value="1"/>
</dbReference>
<evidence type="ECO:0000259" key="4">
    <source>
        <dbReference type="Pfam" id="PF20774"/>
    </source>
</evidence>
<feature type="domain" description="Immune inhibitor A-like metallopeptidase VEG" evidence="4">
    <location>
        <begin position="591"/>
        <end position="767"/>
    </location>
</feature>
<gene>
    <name evidence="5" type="ORF">RN606_06960</name>
</gene>
<evidence type="ECO:0000259" key="3">
    <source>
        <dbReference type="Pfam" id="PF05547"/>
    </source>
</evidence>
<name>A0AA96FAR2_9MICO</name>
<feature type="chain" id="PRO_5041723652" evidence="2">
    <location>
        <begin position="26"/>
        <end position="780"/>
    </location>
</feature>
<proteinExistence type="predicted"/>
<dbReference type="GO" id="GO:0008233">
    <property type="term" value="F:peptidase activity"/>
    <property type="evidence" value="ECO:0007669"/>
    <property type="project" value="InterPro"/>
</dbReference>